<dbReference type="Gene3D" id="3.60.21.10">
    <property type="match status" value="1"/>
</dbReference>
<dbReference type="InterPro" id="IPR029052">
    <property type="entry name" value="Metallo-depent_PP-like"/>
</dbReference>
<dbReference type="CDD" id="cd07379">
    <property type="entry name" value="MPP_239FB"/>
    <property type="match status" value="1"/>
</dbReference>
<protein>
    <recommendedName>
        <fullName evidence="1">Calcineurin-like phosphoesterase domain-containing protein</fullName>
    </recommendedName>
</protein>
<dbReference type="AlphaFoldDB" id="A0A4U7KPI2"/>
<dbReference type="InterPro" id="IPR051693">
    <property type="entry name" value="UPF0046_metallophosphoest"/>
</dbReference>
<dbReference type="OrthoDB" id="630188at2759"/>
<evidence type="ECO:0000313" key="2">
    <source>
        <dbReference type="EMBL" id="TKY85856.1"/>
    </source>
</evidence>
<dbReference type="RefSeq" id="XP_029737841.1">
    <property type="nucleotide sequence ID" value="XM_029885989.1"/>
</dbReference>
<accession>A0A4U7KPI2</accession>
<dbReference type="Pfam" id="PF00149">
    <property type="entry name" value="Metallophos"/>
    <property type="match status" value="1"/>
</dbReference>
<dbReference type="InterPro" id="IPR004843">
    <property type="entry name" value="Calcineurin-like_PHP"/>
</dbReference>
<dbReference type="Proteomes" id="UP000306050">
    <property type="component" value="Chromosome SGRAM_6"/>
</dbReference>
<dbReference type="KEGG" id="sgra:EX895_005397"/>
<feature type="domain" description="Calcineurin-like phosphoesterase" evidence="1">
    <location>
        <begin position="44"/>
        <end position="255"/>
    </location>
</feature>
<dbReference type="GeneID" id="40728292"/>
<evidence type="ECO:0000259" key="1">
    <source>
        <dbReference type="Pfam" id="PF00149"/>
    </source>
</evidence>
<comment type="caution">
    <text evidence="2">The sequence shown here is derived from an EMBL/GenBank/DDBJ whole genome shotgun (WGS) entry which is preliminary data.</text>
</comment>
<evidence type="ECO:0000313" key="3">
    <source>
        <dbReference type="Proteomes" id="UP000306050"/>
    </source>
</evidence>
<proteinExistence type="predicted"/>
<dbReference type="GO" id="GO:0016787">
    <property type="term" value="F:hydrolase activity"/>
    <property type="evidence" value="ECO:0007669"/>
    <property type="project" value="InterPro"/>
</dbReference>
<dbReference type="PANTHER" id="PTHR12905">
    <property type="entry name" value="METALLOPHOSPHOESTERASE"/>
    <property type="match status" value="1"/>
</dbReference>
<name>A0A4U7KPI2_9BASI</name>
<keyword evidence="3" id="KW-1185">Reference proteome</keyword>
<dbReference type="SUPFAM" id="SSF56300">
    <property type="entry name" value="Metallo-dependent phosphatases"/>
    <property type="match status" value="1"/>
</dbReference>
<reference evidence="2 3" key="1">
    <citation type="submission" date="2019-05" db="EMBL/GenBank/DDBJ databases">
        <title>Sporisorium graminicola CBS 10092 draft sequencing and annotation.</title>
        <authorList>
            <person name="Solano-Gonzalez S."/>
            <person name="Caddick M.X."/>
            <person name="Darby A."/>
        </authorList>
    </citation>
    <scope>NUCLEOTIDE SEQUENCE [LARGE SCALE GENOMIC DNA]</scope>
    <source>
        <strain evidence="2 3">CBS 10092</strain>
    </source>
</reference>
<dbReference type="EMBL" id="SRRM01000019">
    <property type="protein sequence ID" value="TKY85856.1"/>
    <property type="molecule type" value="Genomic_DNA"/>
</dbReference>
<organism evidence="2 3">
    <name type="scientific">Sporisorium graminicola</name>
    <dbReference type="NCBI Taxonomy" id="280036"/>
    <lineage>
        <taxon>Eukaryota</taxon>
        <taxon>Fungi</taxon>
        <taxon>Dikarya</taxon>
        <taxon>Basidiomycota</taxon>
        <taxon>Ustilaginomycotina</taxon>
        <taxon>Ustilaginomycetes</taxon>
        <taxon>Ustilaginales</taxon>
        <taxon>Ustilaginaceae</taxon>
        <taxon>Sporisorium</taxon>
    </lineage>
</organism>
<dbReference type="PANTHER" id="PTHR12905:SF0">
    <property type="entry name" value="CALCINEURIN-LIKE PHOSPHOESTERASE DOMAIN-CONTAINING PROTEIN"/>
    <property type="match status" value="1"/>
</dbReference>
<gene>
    <name evidence="2" type="ORF">EX895_005397</name>
</gene>
<sequence>MSERVMTSVIQDSKRESRVYVDYEVSSPPPTPGAEWVRFVLISDTHSQVTPVPDGDVLLHAGDLTTLGQPDDLNAQVEWLKTLPHKTKVFVCGNHDFAACTVNNYYETRGRELNALFKVKDAANDVERVKEILSKQNLDEGGLKYLNNEEWGFKVDREETRHHTWKVWGSPWSPEFEDWAWNYKRGAQAREIHAGIPSDIDLLITHTPPHTLGRLDAIRDGTPVGCEELTRRLTAPRTSPDAIRPLLHVFGHIHEARGVHLLAQQQDEGQREVDETVLVNAALVEYDQDAWNLKRIFSYTVVCKPVIVDLRVPAPSAA</sequence>